<dbReference type="Pfam" id="PF07859">
    <property type="entry name" value="Abhydrolase_3"/>
    <property type="match status" value="2"/>
</dbReference>
<evidence type="ECO:0000256" key="1">
    <source>
        <dbReference type="ARBA" id="ARBA00022801"/>
    </source>
</evidence>
<evidence type="ECO:0000256" key="2">
    <source>
        <dbReference type="SAM" id="MobiDB-lite"/>
    </source>
</evidence>
<dbReference type="PANTHER" id="PTHR48081">
    <property type="entry name" value="AB HYDROLASE SUPERFAMILY PROTEIN C4A8.06C"/>
    <property type="match status" value="1"/>
</dbReference>
<feature type="region of interest" description="Disordered" evidence="2">
    <location>
        <begin position="509"/>
        <end position="545"/>
    </location>
</feature>
<feature type="region of interest" description="Disordered" evidence="2">
    <location>
        <begin position="44"/>
        <end position="63"/>
    </location>
</feature>
<feature type="domain" description="Alpha/beta hydrolase fold-3" evidence="3">
    <location>
        <begin position="310"/>
        <end position="383"/>
    </location>
</feature>
<sequence>MTAPAGIRVNKIKIPVFPYRSKAEGILYECLSDEERDLLYQTFRKHSPNKTRNTSGANYSTRPVQTSQGAEGIIVTNIGIESIQESECTDDNHQDDPFAEGLDAEWLEYIGPEGTTTDHRAATVLYFHGGGYYTGSKEEHRVLIGPLVKRLGKNIRILVINYRLAPQEPFPAALIDALSSYMWLLDQSVSESFSVGNGSKHGANVRGASCLDDLFQPNQIVFMGDSAGGGLALSLSLLLRDHGALPQPLSIVTWSPWLDLTQSLPSFKENADTDCIPYEDFTHRHSQAMDMMFDDDGISGEDKEIAPGLRIRQRAQVYCPDSCLRLKYVSPLFETDFKGIPSVFITCGSAERFANECVLMAARLEEQQQPCRIDIHEDMPHIFPLFRFHPSASVALDRTSAYIREIVEMSRTLLDNKNEVIIPISSASSSLTSSAAQSPLMSARRFERPKPDSNSGPDELLSNNFNPFVDLSNGVESVRDNTKRLLGIDRVDPPSSTLLVSSECSGSIARSSSSVSTEKSLVARSRSSSRADKTSNVSDQHEWTGTQDTKTMRSIVNVIGLSGSDVMSFHKQNRYGPCRDTSYMDMTTSLQRRRHRQPALILQDIVSEATLYEWEVLLKQGYIPTRHWPSYSRAKLAGEPYFWPN</sequence>
<accession>A0A9P6MA45</accession>
<keyword evidence="5" id="KW-1185">Reference proteome</keyword>
<feature type="region of interest" description="Disordered" evidence="2">
    <location>
        <begin position="433"/>
        <end position="462"/>
    </location>
</feature>
<dbReference type="OrthoDB" id="408631at2759"/>
<dbReference type="PANTHER" id="PTHR48081:SF8">
    <property type="entry name" value="ALPHA_BETA HYDROLASE FOLD-3 DOMAIN-CONTAINING PROTEIN-RELATED"/>
    <property type="match status" value="1"/>
</dbReference>
<protein>
    <recommendedName>
        <fullName evidence="3">Alpha/beta hydrolase fold-3 domain-containing protein</fullName>
    </recommendedName>
</protein>
<feature type="domain" description="Alpha/beta hydrolase fold-3" evidence="3">
    <location>
        <begin position="124"/>
        <end position="277"/>
    </location>
</feature>
<dbReference type="InterPro" id="IPR013094">
    <property type="entry name" value="AB_hydrolase_3"/>
</dbReference>
<proteinExistence type="predicted"/>
<feature type="compositionally biased region" description="Polar residues" evidence="2">
    <location>
        <begin position="50"/>
        <end position="63"/>
    </location>
</feature>
<dbReference type="SUPFAM" id="SSF53474">
    <property type="entry name" value="alpha/beta-Hydrolases"/>
    <property type="match status" value="1"/>
</dbReference>
<keyword evidence="1" id="KW-0378">Hydrolase</keyword>
<feature type="compositionally biased region" description="Polar residues" evidence="2">
    <location>
        <begin position="452"/>
        <end position="462"/>
    </location>
</feature>
<evidence type="ECO:0000313" key="5">
    <source>
        <dbReference type="Proteomes" id="UP000749646"/>
    </source>
</evidence>
<dbReference type="InterPro" id="IPR029058">
    <property type="entry name" value="AB_hydrolase_fold"/>
</dbReference>
<evidence type="ECO:0000259" key="3">
    <source>
        <dbReference type="Pfam" id="PF07859"/>
    </source>
</evidence>
<dbReference type="Gene3D" id="3.40.50.1820">
    <property type="entry name" value="alpha/beta hydrolase"/>
    <property type="match status" value="1"/>
</dbReference>
<comment type="caution">
    <text evidence="4">The sequence shown here is derived from an EMBL/GenBank/DDBJ whole genome shotgun (WGS) entry which is preliminary data.</text>
</comment>
<reference evidence="4" key="1">
    <citation type="journal article" date="2020" name="Fungal Divers.">
        <title>Resolving the Mortierellaceae phylogeny through synthesis of multi-gene phylogenetics and phylogenomics.</title>
        <authorList>
            <person name="Vandepol N."/>
            <person name="Liber J."/>
            <person name="Desiro A."/>
            <person name="Na H."/>
            <person name="Kennedy M."/>
            <person name="Barry K."/>
            <person name="Grigoriev I.V."/>
            <person name="Miller A.N."/>
            <person name="O'Donnell K."/>
            <person name="Stajich J.E."/>
            <person name="Bonito G."/>
        </authorList>
    </citation>
    <scope>NUCLEOTIDE SEQUENCE</scope>
    <source>
        <strain evidence="4">MES-2147</strain>
    </source>
</reference>
<dbReference type="EMBL" id="JAAAHW010003434">
    <property type="protein sequence ID" value="KAF9983896.1"/>
    <property type="molecule type" value="Genomic_DNA"/>
</dbReference>
<gene>
    <name evidence="4" type="ORF">BGZ65_001310</name>
</gene>
<dbReference type="GO" id="GO:0016787">
    <property type="term" value="F:hydrolase activity"/>
    <property type="evidence" value="ECO:0007669"/>
    <property type="project" value="UniProtKB-KW"/>
</dbReference>
<evidence type="ECO:0000313" key="4">
    <source>
        <dbReference type="EMBL" id="KAF9983896.1"/>
    </source>
</evidence>
<name>A0A9P6MA45_9FUNG</name>
<organism evidence="4 5">
    <name type="scientific">Modicella reniformis</name>
    <dbReference type="NCBI Taxonomy" id="1440133"/>
    <lineage>
        <taxon>Eukaryota</taxon>
        <taxon>Fungi</taxon>
        <taxon>Fungi incertae sedis</taxon>
        <taxon>Mucoromycota</taxon>
        <taxon>Mortierellomycotina</taxon>
        <taxon>Mortierellomycetes</taxon>
        <taxon>Mortierellales</taxon>
        <taxon>Mortierellaceae</taxon>
        <taxon>Modicella</taxon>
    </lineage>
</organism>
<feature type="compositionally biased region" description="Polar residues" evidence="2">
    <location>
        <begin position="534"/>
        <end position="545"/>
    </location>
</feature>
<dbReference type="InterPro" id="IPR050300">
    <property type="entry name" value="GDXG_lipolytic_enzyme"/>
</dbReference>
<dbReference type="AlphaFoldDB" id="A0A9P6MA45"/>
<dbReference type="Proteomes" id="UP000749646">
    <property type="component" value="Unassembled WGS sequence"/>
</dbReference>